<evidence type="ECO:0000313" key="5">
    <source>
        <dbReference type="Proteomes" id="UP000287177"/>
    </source>
</evidence>
<dbReference type="InterPro" id="IPR054612">
    <property type="entry name" value="Phage_capsid-like_C"/>
</dbReference>
<name>A0A439DZM7_9MYCO</name>
<dbReference type="NCBIfam" id="TIGR01554">
    <property type="entry name" value="major_cap_HK97"/>
    <property type="match status" value="1"/>
</dbReference>
<protein>
    <submittedName>
        <fullName evidence="4">Gp36 major capsid</fullName>
    </submittedName>
</protein>
<evidence type="ECO:0000313" key="4">
    <source>
        <dbReference type="EMBL" id="RWA23612.1"/>
    </source>
</evidence>
<dbReference type="SUPFAM" id="SSF56563">
    <property type="entry name" value="Major capsid protein gp5"/>
    <property type="match status" value="1"/>
</dbReference>
<dbReference type="Pfam" id="PF05065">
    <property type="entry name" value="Phage_capsid"/>
    <property type="match status" value="1"/>
</dbReference>
<gene>
    <name evidence="4" type="ORF">MELE44368_01855</name>
</gene>
<keyword evidence="2" id="KW-0175">Coiled coil</keyword>
<dbReference type="EMBL" id="ATDN01000001">
    <property type="protein sequence ID" value="RWA23612.1"/>
    <property type="molecule type" value="Genomic_DNA"/>
</dbReference>
<comment type="subcellular location">
    <subcellularLocation>
        <location evidence="1">Virion</location>
    </subcellularLocation>
</comment>
<keyword evidence="5" id="KW-1185">Reference proteome</keyword>
<evidence type="ECO:0000259" key="3">
    <source>
        <dbReference type="Pfam" id="PF05065"/>
    </source>
</evidence>
<sequence>MTIEEILAKLQEIADLGENRSLTEEEVAQYEDLESQLKAAQKTQELRSRQAAYQAPNASLTAGVNVASPKEDDTLERAFTAYLRTGQANADLAELRAQSEGTPSAGGYTVPDGFRTKIIDRMKAFGGIANAAETINTETGQSLQWPTVDDTANVGEIVAEGGTFASGADLTFGTASLGAYTYTAGGAGNNPLRVSIELLQDSAFDIESFVAGKLGERVARLQSTHLVTGDGTGQPKGLVHGLTGVELADDTKGVTYDDLITFIHSVDPAYRNGAVWAFNDQSLAAIKKIKDSHGDPIWRPADADMAVSTGGGVLLGYPVVVDQAFADIDVDNNTVNWGAFGNLSEGYVIRRVRDIQLIVDPITRMASNREVQYAVYARMDAVPQNAHAYVAVTGEQ</sequence>
<organism evidence="4 5">
    <name type="scientific">Mycolicibacterium elephantis DSM 44368</name>
    <dbReference type="NCBI Taxonomy" id="1335622"/>
    <lineage>
        <taxon>Bacteria</taxon>
        <taxon>Bacillati</taxon>
        <taxon>Actinomycetota</taxon>
        <taxon>Actinomycetes</taxon>
        <taxon>Mycobacteriales</taxon>
        <taxon>Mycobacteriaceae</taxon>
        <taxon>Mycolicibacterium</taxon>
    </lineage>
</organism>
<dbReference type="RefSeq" id="WP_128106898.1">
    <property type="nucleotide sequence ID" value="NZ_ATDN01000001.1"/>
</dbReference>
<feature type="coiled-coil region" evidence="2">
    <location>
        <begin position="13"/>
        <end position="43"/>
    </location>
</feature>
<dbReference type="Proteomes" id="UP000287177">
    <property type="component" value="Unassembled WGS sequence"/>
</dbReference>
<evidence type="ECO:0000256" key="1">
    <source>
        <dbReference type="ARBA" id="ARBA00004328"/>
    </source>
</evidence>
<dbReference type="Gene3D" id="3.30.2400.10">
    <property type="entry name" value="Major capsid protein gp5"/>
    <property type="match status" value="1"/>
</dbReference>
<feature type="domain" description="Phage capsid-like C-terminal" evidence="3">
    <location>
        <begin position="106"/>
        <end position="392"/>
    </location>
</feature>
<dbReference type="AlphaFoldDB" id="A0A439DZM7"/>
<comment type="caution">
    <text evidence="4">The sequence shown here is derived from an EMBL/GenBank/DDBJ whole genome shotgun (WGS) entry which is preliminary data.</text>
</comment>
<evidence type="ECO:0000256" key="2">
    <source>
        <dbReference type="SAM" id="Coils"/>
    </source>
</evidence>
<proteinExistence type="predicted"/>
<accession>A0A439DZM7</accession>
<dbReference type="InterPro" id="IPR024455">
    <property type="entry name" value="Phage_capsid"/>
</dbReference>
<reference evidence="4 5" key="1">
    <citation type="submission" date="2013-06" db="EMBL/GenBank/DDBJ databases">
        <title>The draft sequence of the Mycobacterium elephantis genome.</title>
        <authorList>
            <person name="Pettersson F.B."/>
            <person name="Das S."/>
            <person name="Dasgupta S."/>
            <person name="Bhattacharya A."/>
            <person name="Kirsebom L.A."/>
        </authorList>
    </citation>
    <scope>NUCLEOTIDE SEQUENCE [LARGE SCALE GENOMIC DNA]</scope>
    <source>
        <strain evidence="4 5">DSM 44368</strain>
    </source>
</reference>